<dbReference type="SUPFAM" id="SSF50156">
    <property type="entry name" value="PDZ domain-like"/>
    <property type="match status" value="1"/>
</dbReference>
<sequence length="546" mass="59893">MEGDIPTLSLTNFFVMGIKIGWPYPTVMSPQRQMAFHLIKALNSSKHVVLESPTGTGKSAAILCSVLAWQRHHWKKSGEKKEKVKIIYCSRTHSQVAQMVTSLKQTPYRPRMAILGSRERLCIHKSIKPRGGGSGEEVKGINVNNECRMRVRNTEKSRKHQLTNPTSHGPYEDDDPPDGPGDGDMGQSQQQQGEDGVVEGGESEENSFLSRQKTCPHYRQLSTSRVANLVHSAFVPNNGVDCCSIGGKESKFGAHDIEDLVQFGVDPNIQRGIALYRKEPTDSLGLSLKKGAGNRRGCFINKVKEDTPAAMNGSLQVEDRIVHPAHVSTMIKGLTKDPVVLDVTRGGSGSLSSRGGDGNYSSHAACPYYITQLLAKDAEIVFAPYNYVLDPGIREAMGIELANTVVVLDEAHNVETVLRDAGSGRFGEIELCDLIVMLNNYAIIEKSTANMLELEDGNVGESETAHLCEVAHTLLLFVEKIVNKLRDDKKYFETNPGKKGAAQILLNAKSFTSQMTQNLTSHLRALQGTGAWARPLDVAHFSISWD</sequence>
<dbReference type="PROSITE" id="PS51193">
    <property type="entry name" value="HELICASE_ATP_BIND_2"/>
    <property type="match status" value="1"/>
</dbReference>
<dbReference type="Proteomes" id="UP001224775">
    <property type="component" value="Unassembled WGS sequence"/>
</dbReference>
<evidence type="ECO:0000256" key="1">
    <source>
        <dbReference type="ARBA" id="ARBA00022741"/>
    </source>
</evidence>
<evidence type="ECO:0000256" key="3">
    <source>
        <dbReference type="ARBA" id="ARBA00022840"/>
    </source>
</evidence>
<gene>
    <name evidence="7" type="ORF">QTG54_002891</name>
</gene>
<feature type="domain" description="PDZ" evidence="5">
    <location>
        <begin position="272"/>
        <end position="340"/>
    </location>
</feature>
<dbReference type="GO" id="GO:1990918">
    <property type="term" value="P:double-strand break repair involved in meiotic recombination"/>
    <property type="evidence" value="ECO:0007669"/>
    <property type="project" value="TreeGrafter"/>
</dbReference>
<feature type="compositionally biased region" description="Low complexity" evidence="4">
    <location>
        <begin position="185"/>
        <end position="195"/>
    </location>
</feature>
<dbReference type="InterPro" id="IPR045028">
    <property type="entry name" value="DinG/Rad3-like"/>
</dbReference>
<dbReference type="GO" id="GO:0003678">
    <property type="term" value="F:DNA helicase activity"/>
    <property type="evidence" value="ECO:0007669"/>
    <property type="project" value="UniProtKB-EC"/>
</dbReference>
<dbReference type="SMART" id="SM00488">
    <property type="entry name" value="DEXDc2"/>
    <property type="match status" value="1"/>
</dbReference>
<dbReference type="GO" id="GO:0005634">
    <property type="term" value="C:nucleus"/>
    <property type="evidence" value="ECO:0007669"/>
    <property type="project" value="TreeGrafter"/>
</dbReference>
<dbReference type="InterPro" id="IPR006554">
    <property type="entry name" value="Helicase-like_DEXD_c2"/>
</dbReference>
<protein>
    <submittedName>
        <fullName evidence="7">DNA repair helicase RAD3</fullName>
        <ecNumber evidence="7">3.6.4.12</ecNumber>
    </submittedName>
</protein>
<dbReference type="GO" id="GO:0016818">
    <property type="term" value="F:hydrolase activity, acting on acid anhydrides, in phosphorus-containing anhydrides"/>
    <property type="evidence" value="ECO:0007669"/>
    <property type="project" value="InterPro"/>
</dbReference>
<dbReference type="Pfam" id="PF06733">
    <property type="entry name" value="DEAD_2"/>
    <property type="match status" value="2"/>
</dbReference>
<keyword evidence="7" id="KW-0347">Helicase</keyword>
<dbReference type="GO" id="GO:0003677">
    <property type="term" value="F:DNA binding"/>
    <property type="evidence" value="ECO:0007669"/>
    <property type="project" value="InterPro"/>
</dbReference>
<dbReference type="Pfam" id="PF00595">
    <property type="entry name" value="PDZ"/>
    <property type="match status" value="1"/>
</dbReference>
<comment type="caution">
    <text evidence="7">The sequence shown here is derived from an EMBL/GenBank/DDBJ whole genome shotgun (WGS) entry which is preliminary data.</text>
</comment>
<dbReference type="GO" id="GO:0005524">
    <property type="term" value="F:ATP binding"/>
    <property type="evidence" value="ECO:0007669"/>
    <property type="project" value="UniProtKB-KW"/>
</dbReference>
<dbReference type="InterPro" id="IPR027417">
    <property type="entry name" value="P-loop_NTPase"/>
</dbReference>
<feature type="domain" description="Helicase ATP-binding" evidence="6">
    <location>
        <begin position="17"/>
        <end position="455"/>
    </location>
</feature>
<dbReference type="AlphaFoldDB" id="A0AAD8YIR0"/>
<dbReference type="Gene3D" id="2.30.42.10">
    <property type="match status" value="1"/>
</dbReference>
<keyword evidence="2 7" id="KW-0378">Hydrolase</keyword>
<evidence type="ECO:0000313" key="8">
    <source>
        <dbReference type="Proteomes" id="UP001224775"/>
    </source>
</evidence>
<evidence type="ECO:0000259" key="6">
    <source>
        <dbReference type="PROSITE" id="PS51193"/>
    </source>
</evidence>
<dbReference type="InterPro" id="IPR036034">
    <property type="entry name" value="PDZ_sf"/>
</dbReference>
<organism evidence="7 8">
    <name type="scientific">Skeletonema marinoi</name>
    <dbReference type="NCBI Taxonomy" id="267567"/>
    <lineage>
        <taxon>Eukaryota</taxon>
        <taxon>Sar</taxon>
        <taxon>Stramenopiles</taxon>
        <taxon>Ochrophyta</taxon>
        <taxon>Bacillariophyta</taxon>
        <taxon>Coscinodiscophyceae</taxon>
        <taxon>Thalassiosirophycidae</taxon>
        <taxon>Thalassiosirales</taxon>
        <taxon>Skeletonemataceae</taxon>
        <taxon>Skeletonema</taxon>
        <taxon>Skeletonema marinoi-dohrnii complex</taxon>
    </lineage>
</organism>
<evidence type="ECO:0000256" key="4">
    <source>
        <dbReference type="SAM" id="MobiDB-lite"/>
    </source>
</evidence>
<accession>A0AAD8YIR0</accession>
<dbReference type="GO" id="GO:0006289">
    <property type="term" value="P:nucleotide-excision repair"/>
    <property type="evidence" value="ECO:0007669"/>
    <property type="project" value="TreeGrafter"/>
</dbReference>
<dbReference type="PROSITE" id="PS50106">
    <property type="entry name" value="PDZ"/>
    <property type="match status" value="1"/>
</dbReference>
<dbReference type="InterPro" id="IPR014013">
    <property type="entry name" value="Helic_SF1/SF2_ATP-bd_DinG/Rad3"/>
</dbReference>
<keyword evidence="1" id="KW-0547">Nucleotide-binding</keyword>
<dbReference type="PANTHER" id="PTHR11472:SF47">
    <property type="entry name" value="FANCONI ANEMIA GROUP J PROTEIN"/>
    <property type="match status" value="1"/>
</dbReference>
<proteinExistence type="predicted"/>
<dbReference type="SUPFAM" id="SSF52540">
    <property type="entry name" value="P-loop containing nucleoside triphosphate hydrolases"/>
    <property type="match status" value="1"/>
</dbReference>
<evidence type="ECO:0000313" key="7">
    <source>
        <dbReference type="EMBL" id="KAK1746284.1"/>
    </source>
</evidence>
<evidence type="ECO:0000256" key="2">
    <source>
        <dbReference type="ARBA" id="ARBA00022801"/>
    </source>
</evidence>
<name>A0AAD8YIR0_9STRA</name>
<keyword evidence="3" id="KW-0067">ATP-binding</keyword>
<dbReference type="EC" id="3.6.4.12" evidence="7"/>
<dbReference type="EMBL" id="JATAAI010000004">
    <property type="protein sequence ID" value="KAK1746284.1"/>
    <property type="molecule type" value="Genomic_DNA"/>
</dbReference>
<reference evidence="7" key="1">
    <citation type="submission" date="2023-06" db="EMBL/GenBank/DDBJ databases">
        <title>Survivors Of The Sea: Transcriptome response of Skeletonema marinoi to long-term dormancy.</title>
        <authorList>
            <person name="Pinder M.I.M."/>
            <person name="Kourtchenko O."/>
            <person name="Robertson E.K."/>
            <person name="Larsson T."/>
            <person name="Maumus F."/>
            <person name="Osuna-Cruz C.M."/>
            <person name="Vancaester E."/>
            <person name="Stenow R."/>
            <person name="Vandepoele K."/>
            <person name="Ploug H."/>
            <person name="Bruchert V."/>
            <person name="Godhe A."/>
            <person name="Topel M."/>
        </authorList>
    </citation>
    <scope>NUCLEOTIDE SEQUENCE</scope>
    <source>
        <strain evidence="7">R05AC</strain>
    </source>
</reference>
<dbReference type="Gene3D" id="3.40.50.300">
    <property type="entry name" value="P-loop containing nucleotide triphosphate hydrolases"/>
    <property type="match status" value="1"/>
</dbReference>
<dbReference type="CDD" id="cd00136">
    <property type="entry name" value="PDZ_canonical"/>
    <property type="match status" value="1"/>
</dbReference>
<dbReference type="InterPro" id="IPR010614">
    <property type="entry name" value="RAD3-like_helicase_DEAD"/>
</dbReference>
<dbReference type="PANTHER" id="PTHR11472">
    <property type="entry name" value="DNA REPAIR DEAD HELICASE RAD3/XP-D SUBFAMILY MEMBER"/>
    <property type="match status" value="1"/>
</dbReference>
<keyword evidence="8" id="KW-1185">Reference proteome</keyword>
<feature type="region of interest" description="Disordered" evidence="4">
    <location>
        <begin position="149"/>
        <end position="212"/>
    </location>
</feature>
<dbReference type="InterPro" id="IPR001478">
    <property type="entry name" value="PDZ"/>
</dbReference>
<evidence type="ECO:0000259" key="5">
    <source>
        <dbReference type="PROSITE" id="PS50106"/>
    </source>
</evidence>